<dbReference type="EMBL" id="CAJVQA010054010">
    <property type="protein sequence ID" value="CAG8824221.1"/>
    <property type="molecule type" value="Genomic_DNA"/>
</dbReference>
<accession>A0A9N9KE14</accession>
<feature type="non-terminal residue" evidence="1">
    <location>
        <position position="381"/>
    </location>
</feature>
<dbReference type="Proteomes" id="UP000789759">
    <property type="component" value="Unassembled WGS sequence"/>
</dbReference>
<name>A0A9N9KE14_9GLOM</name>
<evidence type="ECO:0000313" key="2">
    <source>
        <dbReference type="Proteomes" id="UP000789759"/>
    </source>
</evidence>
<dbReference type="OrthoDB" id="2436479at2759"/>
<reference evidence="1" key="1">
    <citation type="submission" date="2021-06" db="EMBL/GenBank/DDBJ databases">
        <authorList>
            <person name="Kallberg Y."/>
            <person name="Tangrot J."/>
            <person name="Rosling A."/>
        </authorList>
    </citation>
    <scope>NUCLEOTIDE SEQUENCE</scope>
    <source>
        <strain evidence="1">FL966</strain>
    </source>
</reference>
<evidence type="ECO:0000313" key="1">
    <source>
        <dbReference type="EMBL" id="CAG8824221.1"/>
    </source>
</evidence>
<gene>
    <name evidence="1" type="ORF">CPELLU_LOCUS19973</name>
</gene>
<organism evidence="1 2">
    <name type="scientific">Cetraspora pellucida</name>
    <dbReference type="NCBI Taxonomy" id="1433469"/>
    <lineage>
        <taxon>Eukaryota</taxon>
        <taxon>Fungi</taxon>
        <taxon>Fungi incertae sedis</taxon>
        <taxon>Mucoromycota</taxon>
        <taxon>Glomeromycotina</taxon>
        <taxon>Glomeromycetes</taxon>
        <taxon>Diversisporales</taxon>
        <taxon>Gigasporaceae</taxon>
        <taxon>Cetraspora</taxon>
    </lineage>
</organism>
<proteinExistence type="predicted"/>
<comment type="caution">
    <text evidence="1">The sequence shown here is derived from an EMBL/GenBank/DDBJ whole genome shotgun (WGS) entry which is preliminary data.</text>
</comment>
<sequence length="381" mass="44253">PSNELQNLYDRFQNNILKQWSRIACVYCGTLLYPEKASWIIYNPSITYSLQQRKPGVSLSFNPNVNLITDLRIPTCNSCKKPETRFSFPYLSPMAVEITSVPLHIRKCLSPVYLHCSLGRMPNSNPYSEYRSLTGTMGYSRNSRALALYSETLGAFLEPENNNNSINNSNYNQALQRAANWLSENNLQTNNEIPPINSHEIIVPNYDFLDEIHNKDFHYTRLMAGFVQESDTLRLPIATHDPNLEPLLFPNLFTDGKGHFHDISNQSTLENETRDETYGKYIKLRLTNIDSRWRLHNHWPSWSYLQLEKLRHHQNTQRILRSINPNLTNNERLPSGRDLLNPSAYTPYNIINENITIPIPSFIRTGDTYFYQKQLHLNAMI</sequence>
<dbReference type="AlphaFoldDB" id="A0A9N9KE14"/>
<protein>
    <submittedName>
        <fullName evidence="1">6673_t:CDS:1</fullName>
    </submittedName>
</protein>
<keyword evidence="2" id="KW-1185">Reference proteome</keyword>